<comment type="caution">
    <text evidence="1">The sequence shown here is derived from an EMBL/GenBank/DDBJ whole genome shotgun (WGS) entry which is preliminary data.</text>
</comment>
<keyword evidence="2" id="KW-1185">Reference proteome</keyword>
<dbReference type="Proteomes" id="UP000471640">
    <property type="component" value="Unassembled WGS sequence"/>
</dbReference>
<gene>
    <name evidence="1" type="ORF">G3480_26185</name>
</gene>
<accession>A0A6P1E6U1</accession>
<dbReference type="EMBL" id="JAAIJR010000284">
    <property type="protein sequence ID" value="NEX23714.1"/>
    <property type="molecule type" value="Genomic_DNA"/>
</dbReference>
<feature type="non-terminal residue" evidence="1">
    <location>
        <position position="1"/>
    </location>
</feature>
<reference evidence="1 2" key="2">
    <citation type="submission" date="2020-02" db="EMBL/GenBank/DDBJ databases">
        <title>Genome sequences of Thiorhodococcus mannitoliphagus and Thiorhodococcus minor, purple sulfur photosynthetic bacteria in the gammaproteobacterial family, Chromatiaceae.</title>
        <authorList>
            <person name="Aviles F.A."/>
            <person name="Meyer T.E."/>
            <person name="Kyndt J.A."/>
        </authorList>
    </citation>
    <scope>NUCLEOTIDE SEQUENCE [LARGE SCALE GENOMIC DNA]</scope>
    <source>
        <strain evidence="1 2">DSM 18266</strain>
    </source>
</reference>
<sequence>TIPYLDTPVNNPAAETLPEIEVTDPTHPLFGRRFTLLRRLAPVGGQTHVLVVYREGVYLRLPLVATDRVLSERRPPAKLTVQALTELVTLAEQLRLCLSLPTSSGTASVPSANNASSPT</sequence>
<name>A0A6P1E6U1_9GAMM</name>
<protein>
    <submittedName>
        <fullName evidence="1">Uncharacterized protein</fullName>
    </submittedName>
</protein>
<organism evidence="1 2">
    <name type="scientific">Thiorhodococcus mannitoliphagus</name>
    <dbReference type="NCBI Taxonomy" id="329406"/>
    <lineage>
        <taxon>Bacteria</taxon>
        <taxon>Pseudomonadati</taxon>
        <taxon>Pseudomonadota</taxon>
        <taxon>Gammaproteobacteria</taxon>
        <taxon>Chromatiales</taxon>
        <taxon>Chromatiaceae</taxon>
        <taxon>Thiorhodococcus</taxon>
    </lineage>
</organism>
<proteinExistence type="predicted"/>
<evidence type="ECO:0000313" key="2">
    <source>
        <dbReference type="Proteomes" id="UP000471640"/>
    </source>
</evidence>
<reference evidence="2" key="1">
    <citation type="journal article" date="2020" name="Microbiol. Resour. Announc.">
        <title>Draft Genome Sequences of Thiorhodococcus mannitoliphagus and Thiorhodococcus minor, Purple Sulfur Photosynthetic Bacteria in the Gammaproteobacterial Family Chromatiaceae.</title>
        <authorList>
            <person name="Aviles F.A."/>
            <person name="Meyer T.E."/>
            <person name="Kyndt J.A."/>
        </authorList>
    </citation>
    <scope>NUCLEOTIDE SEQUENCE [LARGE SCALE GENOMIC DNA]</scope>
    <source>
        <strain evidence="2">DSM 18266</strain>
    </source>
</reference>
<dbReference type="AlphaFoldDB" id="A0A6P1E6U1"/>
<dbReference type="RefSeq" id="WP_164657130.1">
    <property type="nucleotide sequence ID" value="NZ_JAAIJR010000284.1"/>
</dbReference>
<evidence type="ECO:0000313" key="1">
    <source>
        <dbReference type="EMBL" id="NEX23714.1"/>
    </source>
</evidence>